<dbReference type="AlphaFoldDB" id="D8JZ30"/>
<dbReference type="Proteomes" id="UP000002033">
    <property type="component" value="Chromosome"/>
</dbReference>
<dbReference type="HOGENOM" id="CLU_2342959_0_0_5"/>
<keyword evidence="2" id="KW-0732">Signal</keyword>
<dbReference type="RefSeq" id="WP_013215791.1">
    <property type="nucleotide sequence ID" value="NC_014313.1"/>
</dbReference>
<name>D8JZ30_HYPDA</name>
<feature type="compositionally biased region" description="Basic and acidic residues" evidence="1">
    <location>
        <begin position="32"/>
        <end position="42"/>
    </location>
</feature>
<evidence type="ECO:0000313" key="3">
    <source>
        <dbReference type="EMBL" id="ADJ23632.1"/>
    </source>
</evidence>
<dbReference type="KEGG" id="hdn:Hden_1829"/>
<sequence precursor="true">MKKMIIATAFCALLSGAALTPALADDQPANDPARHRMGDDGKLPATNSATTRVPDMGAGTGESSGASGSHRMGNEGTLPATGNVGTRVPDQGAGTQNPK</sequence>
<feature type="chain" id="PRO_5003116383" evidence="2">
    <location>
        <begin position="25"/>
        <end position="99"/>
    </location>
</feature>
<dbReference type="OrthoDB" id="7933245at2"/>
<keyword evidence="4" id="KW-1185">Reference proteome</keyword>
<evidence type="ECO:0000313" key="4">
    <source>
        <dbReference type="Proteomes" id="UP000002033"/>
    </source>
</evidence>
<feature type="signal peptide" evidence="2">
    <location>
        <begin position="1"/>
        <end position="24"/>
    </location>
</feature>
<feature type="region of interest" description="Disordered" evidence="1">
    <location>
        <begin position="23"/>
        <end position="99"/>
    </location>
</feature>
<accession>D8JZ30</accession>
<dbReference type="EMBL" id="CP002083">
    <property type="protein sequence ID" value="ADJ23632.1"/>
    <property type="molecule type" value="Genomic_DNA"/>
</dbReference>
<protein>
    <submittedName>
        <fullName evidence="3">Mucin-associated surface protein (MASP)</fullName>
    </submittedName>
</protein>
<reference evidence="4" key="1">
    <citation type="journal article" date="2011" name="J. Bacteriol.">
        <title>Genome sequences of eight morphologically diverse alphaproteobacteria.</title>
        <authorList>
            <consortium name="US DOE Joint Genome Institute"/>
            <person name="Brown P.J."/>
            <person name="Kysela D.T."/>
            <person name="Buechlein A."/>
            <person name="Hemmerich C."/>
            <person name="Brun Y.V."/>
        </authorList>
    </citation>
    <scope>NUCLEOTIDE SEQUENCE [LARGE SCALE GENOMIC DNA]</scope>
    <source>
        <strain evidence="4">ATCC 51888 / DSM 1869 / NCIB 11706 / TK 0415</strain>
    </source>
</reference>
<organism evidence="3 4">
    <name type="scientific">Hyphomicrobium denitrificans (strain ATCC 51888 / DSM 1869 / NCIMB 11706 / TK 0415)</name>
    <dbReference type="NCBI Taxonomy" id="582899"/>
    <lineage>
        <taxon>Bacteria</taxon>
        <taxon>Pseudomonadati</taxon>
        <taxon>Pseudomonadota</taxon>
        <taxon>Alphaproteobacteria</taxon>
        <taxon>Hyphomicrobiales</taxon>
        <taxon>Hyphomicrobiaceae</taxon>
        <taxon>Hyphomicrobium</taxon>
    </lineage>
</organism>
<evidence type="ECO:0000256" key="1">
    <source>
        <dbReference type="SAM" id="MobiDB-lite"/>
    </source>
</evidence>
<evidence type="ECO:0000256" key="2">
    <source>
        <dbReference type="SAM" id="SignalP"/>
    </source>
</evidence>
<gene>
    <name evidence="3" type="ordered locus">Hden_1829</name>
</gene>
<proteinExistence type="predicted"/>